<evidence type="ECO:0000313" key="2">
    <source>
        <dbReference type="Proteomes" id="UP000324800"/>
    </source>
</evidence>
<name>A0A5J4UQG0_9EUKA</name>
<protein>
    <submittedName>
        <fullName evidence="1">Uncharacterized protein</fullName>
    </submittedName>
</protein>
<accession>A0A5J4UQG0</accession>
<proteinExistence type="predicted"/>
<dbReference type="Proteomes" id="UP000324800">
    <property type="component" value="Unassembled WGS sequence"/>
</dbReference>
<dbReference type="EMBL" id="SNRW01013632">
    <property type="protein sequence ID" value="KAA6372394.1"/>
    <property type="molecule type" value="Genomic_DNA"/>
</dbReference>
<gene>
    <name evidence="1" type="ORF">EZS28_032082</name>
</gene>
<organism evidence="1 2">
    <name type="scientific">Streblomastix strix</name>
    <dbReference type="NCBI Taxonomy" id="222440"/>
    <lineage>
        <taxon>Eukaryota</taxon>
        <taxon>Metamonada</taxon>
        <taxon>Preaxostyla</taxon>
        <taxon>Oxymonadida</taxon>
        <taxon>Streblomastigidae</taxon>
        <taxon>Streblomastix</taxon>
    </lineage>
</organism>
<dbReference type="AlphaFoldDB" id="A0A5J4UQG0"/>
<comment type="caution">
    <text evidence="1">The sequence shown here is derived from an EMBL/GenBank/DDBJ whole genome shotgun (WGS) entry which is preliminary data.</text>
</comment>
<evidence type="ECO:0000313" key="1">
    <source>
        <dbReference type="EMBL" id="KAA6372394.1"/>
    </source>
</evidence>
<reference evidence="1 2" key="1">
    <citation type="submission" date="2019-03" db="EMBL/GenBank/DDBJ databases">
        <title>Single cell metagenomics reveals metabolic interactions within the superorganism composed of flagellate Streblomastix strix and complex community of Bacteroidetes bacteria on its surface.</title>
        <authorList>
            <person name="Treitli S.C."/>
            <person name="Kolisko M."/>
            <person name="Husnik F."/>
            <person name="Keeling P."/>
            <person name="Hampl V."/>
        </authorList>
    </citation>
    <scope>NUCLEOTIDE SEQUENCE [LARGE SCALE GENOMIC DNA]</scope>
    <source>
        <strain evidence="1">ST1C</strain>
    </source>
</reference>
<sequence>MGKAMALLVAFSGARMDQFAALQRKDIIDSAVKITVNTLIKKGEDLVGLRQEEGVGENWMQQRTQENPGLSGGGWVLRRFHVETCNDDEAERGRSFAGRGE</sequence>